<dbReference type="PANTHER" id="PTHR24416:SF631">
    <property type="entry name" value="SERINE_THREONINE_TYROSINE KINASE 1"/>
    <property type="match status" value="1"/>
</dbReference>
<evidence type="ECO:0000256" key="1">
    <source>
        <dbReference type="ARBA" id="ARBA00022741"/>
    </source>
</evidence>
<evidence type="ECO:0000313" key="4">
    <source>
        <dbReference type="EMBL" id="KAG5838080.1"/>
    </source>
</evidence>
<feature type="domain" description="Protein kinase" evidence="3">
    <location>
        <begin position="44"/>
        <end position="315"/>
    </location>
</feature>
<dbReference type="GO" id="GO:0005524">
    <property type="term" value="F:ATP binding"/>
    <property type="evidence" value="ECO:0007669"/>
    <property type="project" value="UniProtKB-KW"/>
</dbReference>
<sequence>MVCWGRCNGRQHRGRVCAHGDGVRGTRPCPGRSRPLGDPEDAVLKELDFLHTGRYGPVCQSQLTRGQVTSAVVVKTLRDSTSQAEVKEFVNWAQFHTVVSKHENLVQMLFCQTRRLPMYLVLEAVSPGNLLHFLWTLHNEDPGTPSQSQQFSERSVFLVAKQVAAGLEYLHSEHRLVHGDVAARSVLIGAGLSVRVTGLGMAFEAWESGKVAKRRAAEVPLKWQAPERIMRLPMTASSDVWSFGILLYELVTLGAPPYPELQPLDVFPKIQNSYRMKKPEHCGTPLYDLMKYCWMWNSHDRPTFSTIIRLLRSYIELADTTPLSSQESVDIFVYSKKAGVFP</sequence>
<gene>
    <name evidence="4" type="ORF">ANANG_G00220000</name>
</gene>
<dbReference type="InterPro" id="IPR001245">
    <property type="entry name" value="Ser-Thr/Tyr_kinase_cat_dom"/>
</dbReference>
<dbReference type="GO" id="GO:0043235">
    <property type="term" value="C:receptor complex"/>
    <property type="evidence" value="ECO:0007669"/>
    <property type="project" value="TreeGrafter"/>
</dbReference>
<keyword evidence="5" id="KW-1185">Reference proteome</keyword>
<dbReference type="GO" id="GO:0007169">
    <property type="term" value="P:cell surface receptor protein tyrosine kinase signaling pathway"/>
    <property type="evidence" value="ECO:0007669"/>
    <property type="project" value="TreeGrafter"/>
</dbReference>
<accession>A0A9D3RPM1</accession>
<dbReference type="AlphaFoldDB" id="A0A9D3RPM1"/>
<protein>
    <recommendedName>
        <fullName evidence="3">Protein kinase domain-containing protein</fullName>
    </recommendedName>
</protein>
<dbReference type="InterPro" id="IPR050122">
    <property type="entry name" value="RTK"/>
</dbReference>
<dbReference type="InterPro" id="IPR011009">
    <property type="entry name" value="Kinase-like_dom_sf"/>
</dbReference>
<dbReference type="PANTHER" id="PTHR24416">
    <property type="entry name" value="TYROSINE-PROTEIN KINASE RECEPTOR"/>
    <property type="match status" value="1"/>
</dbReference>
<reference evidence="4" key="1">
    <citation type="submission" date="2021-01" db="EMBL/GenBank/DDBJ databases">
        <title>A chromosome-scale assembly of European eel, Anguilla anguilla.</title>
        <authorList>
            <person name="Henkel C."/>
            <person name="Jong-Raadsen S.A."/>
            <person name="Dufour S."/>
            <person name="Weltzien F.-A."/>
            <person name="Palstra A.P."/>
            <person name="Pelster B."/>
            <person name="Spaink H.P."/>
            <person name="Van Den Thillart G.E."/>
            <person name="Jansen H."/>
            <person name="Zahm M."/>
            <person name="Klopp C."/>
            <person name="Cedric C."/>
            <person name="Louis A."/>
            <person name="Berthelot C."/>
            <person name="Parey E."/>
            <person name="Roest Crollius H."/>
            <person name="Montfort J."/>
            <person name="Robinson-Rechavi M."/>
            <person name="Bucao C."/>
            <person name="Bouchez O."/>
            <person name="Gislard M."/>
            <person name="Lluch J."/>
            <person name="Milhes M."/>
            <person name="Lampietro C."/>
            <person name="Lopez Roques C."/>
            <person name="Donnadieu C."/>
            <person name="Braasch I."/>
            <person name="Desvignes T."/>
            <person name="Postlethwait J."/>
            <person name="Bobe J."/>
            <person name="Guiguen Y."/>
            <person name="Dirks R."/>
        </authorList>
    </citation>
    <scope>NUCLEOTIDE SEQUENCE</scope>
    <source>
        <strain evidence="4">Tag_6206</strain>
        <tissue evidence="4">Liver</tissue>
    </source>
</reference>
<dbReference type="InterPro" id="IPR000719">
    <property type="entry name" value="Prot_kinase_dom"/>
</dbReference>
<proteinExistence type="predicted"/>
<keyword evidence="1" id="KW-0547">Nucleotide-binding</keyword>
<dbReference type="GO" id="GO:0004714">
    <property type="term" value="F:transmembrane receptor protein tyrosine kinase activity"/>
    <property type="evidence" value="ECO:0007669"/>
    <property type="project" value="TreeGrafter"/>
</dbReference>
<dbReference type="PRINTS" id="PR00109">
    <property type="entry name" value="TYRKINASE"/>
</dbReference>
<dbReference type="EMBL" id="JAFIRN010000012">
    <property type="protein sequence ID" value="KAG5838080.1"/>
    <property type="molecule type" value="Genomic_DNA"/>
</dbReference>
<evidence type="ECO:0000259" key="3">
    <source>
        <dbReference type="PROSITE" id="PS50011"/>
    </source>
</evidence>
<keyword evidence="2" id="KW-0067">ATP-binding</keyword>
<dbReference type="PROSITE" id="PS50011">
    <property type="entry name" value="PROTEIN_KINASE_DOM"/>
    <property type="match status" value="1"/>
</dbReference>
<dbReference type="SUPFAM" id="SSF56112">
    <property type="entry name" value="Protein kinase-like (PK-like)"/>
    <property type="match status" value="1"/>
</dbReference>
<dbReference type="CDD" id="cd00192">
    <property type="entry name" value="PTKc"/>
    <property type="match status" value="1"/>
</dbReference>
<dbReference type="FunFam" id="1.10.510.10:FF:001927">
    <property type="entry name" value="Receptor protein-tyrosine kinase"/>
    <property type="match status" value="1"/>
</dbReference>
<evidence type="ECO:0000313" key="5">
    <source>
        <dbReference type="Proteomes" id="UP001044222"/>
    </source>
</evidence>
<dbReference type="Gene3D" id="3.30.200.20">
    <property type="entry name" value="Phosphorylase Kinase, domain 1"/>
    <property type="match status" value="1"/>
</dbReference>
<dbReference type="Gene3D" id="1.10.510.10">
    <property type="entry name" value="Transferase(Phosphotransferase) domain 1"/>
    <property type="match status" value="1"/>
</dbReference>
<dbReference type="Pfam" id="PF07714">
    <property type="entry name" value="PK_Tyr_Ser-Thr"/>
    <property type="match status" value="1"/>
</dbReference>
<comment type="caution">
    <text evidence="4">The sequence shown here is derived from an EMBL/GenBank/DDBJ whole genome shotgun (WGS) entry which is preliminary data.</text>
</comment>
<dbReference type="GO" id="GO:0005886">
    <property type="term" value="C:plasma membrane"/>
    <property type="evidence" value="ECO:0007669"/>
    <property type="project" value="TreeGrafter"/>
</dbReference>
<evidence type="ECO:0000256" key="2">
    <source>
        <dbReference type="ARBA" id="ARBA00022840"/>
    </source>
</evidence>
<organism evidence="4 5">
    <name type="scientific">Anguilla anguilla</name>
    <name type="common">European freshwater eel</name>
    <name type="synonym">Muraena anguilla</name>
    <dbReference type="NCBI Taxonomy" id="7936"/>
    <lineage>
        <taxon>Eukaryota</taxon>
        <taxon>Metazoa</taxon>
        <taxon>Chordata</taxon>
        <taxon>Craniata</taxon>
        <taxon>Vertebrata</taxon>
        <taxon>Euteleostomi</taxon>
        <taxon>Actinopterygii</taxon>
        <taxon>Neopterygii</taxon>
        <taxon>Teleostei</taxon>
        <taxon>Anguilliformes</taxon>
        <taxon>Anguillidae</taxon>
        <taxon>Anguilla</taxon>
    </lineage>
</organism>
<name>A0A9D3RPM1_ANGAN</name>
<dbReference type="Proteomes" id="UP001044222">
    <property type="component" value="Chromosome 12"/>
</dbReference>